<comment type="caution">
    <text evidence="1">The sequence shown here is derived from an EMBL/GenBank/DDBJ whole genome shotgun (WGS) entry which is preliminary data.</text>
</comment>
<protein>
    <submittedName>
        <fullName evidence="1">Uncharacterized protein</fullName>
    </submittedName>
</protein>
<organism evidence="1 2">
    <name type="scientific">Penicillium desertorum</name>
    <dbReference type="NCBI Taxonomy" id="1303715"/>
    <lineage>
        <taxon>Eukaryota</taxon>
        <taxon>Fungi</taxon>
        <taxon>Dikarya</taxon>
        <taxon>Ascomycota</taxon>
        <taxon>Pezizomycotina</taxon>
        <taxon>Eurotiomycetes</taxon>
        <taxon>Eurotiomycetidae</taxon>
        <taxon>Eurotiales</taxon>
        <taxon>Aspergillaceae</taxon>
        <taxon>Penicillium</taxon>
    </lineage>
</organism>
<evidence type="ECO:0000313" key="1">
    <source>
        <dbReference type="EMBL" id="KAJ5480112.1"/>
    </source>
</evidence>
<gene>
    <name evidence="1" type="ORF">N7530_005621</name>
</gene>
<reference evidence="1" key="2">
    <citation type="journal article" date="2023" name="IMA Fungus">
        <title>Comparative genomic study of the Penicillium genus elucidates a diverse pangenome and 15 lateral gene transfer events.</title>
        <authorList>
            <person name="Petersen C."/>
            <person name="Sorensen T."/>
            <person name="Nielsen M.R."/>
            <person name="Sondergaard T.E."/>
            <person name="Sorensen J.L."/>
            <person name="Fitzpatrick D.A."/>
            <person name="Frisvad J.C."/>
            <person name="Nielsen K.L."/>
        </authorList>
    </citation>
    <scope>NUCLEOTIDE SEQUENCE</scope>
    <source>
        <strain evidence="1">IBT 17660</strain>
    </source>
</reference>
<proteinExistence type="predicted"/>
<accession>A0A9X0BRV9</accession>
<sequence>MSSSLILPPWSVWSISDTGSVGTCVRTFSLLERLSCAMHVLLDLSFSILLGTQIDIFRVPANQCLYLAMMKIAKAYYALVDGTFVGPALFVRPPLKVKSGFQLEGKGQGEATSVHPLLKLHAESCATG</sequence>
<dbReference type="Proteomes" id="UP001147760">
    <property type="component" value="Unassembled WGS sequence"/>
</dbReference>
<reference evidence="1" key="1">
    <citation type="submission" date="2022-12" db="EMBL/GenBank/DDBJ databases">
        <authorList>
            <person name="Petersen C."/>
        </authorList>
    </citation>
    <scope>NUCLEOTIDE SEQUENCE</scope>
    <source>
        <strain evidence="1">IBT 17660</strain>
    </source>
</reference>
<dbReference type="EMBL" id="JAPWDO010000003">
    <property type="protein sequence ID" value="KAJ5480112.1"/>
    <property type="molecule type" value="Genomic_DNA"/>
</dbReference>
<name>A0A9X0BRV9_9EURO</name>
<dbReference type="AlphaFoldDB" id="A0A9X0BRV9"/>
<evidence type="ECO:0000313" key="2">
    <source>
        <dbReference type="Proteomes" id="UP001147760"/>
    </source>
</evidence>
<keyword evidence="2" id="KW-1185">Reference proteome</keyword>